<dbReference type="InterPro" id="IPR046373">
    <property type="entry name" value="Acyl-CoA_Oxase/DH_mid-dom_sf"/>
</dbReference>
<dbReference type="OrthoDB" id="9775090at2"/>
<evidence type="ECO:0000256" key="1">
    <source>
        <dbReference type="ARBA" id="ARBA00001974"/>
    </source>
</evidence>
<dbReference type="PROSITE" id="PS00073">
    <property type="entry name" value="ACYL_COA_DH_2"/>
    <property type="match status" value="1"/>
</dbReference>
<dbReference type="AlphaFoldDB" id="A0A521FK42"/>
<dbReference type="Gene3D" id="1.20.140.10">
    <property type="entry name" value="Butyryl-CoA Dehydrogenase, subunit A, domain 3"/>
    <property type="match status" value="1"/>
</dbReference>
<dbReference type="GO" id="GO:0003995">
    <property type="term" value="F:acyl-CoA dehydrogenase activity"/>
    <property type="evidence" value="ECO:0007669"/>
    <property type="project" value="InterPro"/>
</dbReference>
<dbReference type="SUPFAM" id="SSF56645">
    <property type="entry name" value="Acyl-CoA dehydrogenase NM domain-like"/>
    <property type="match status" value="1"/>
</dbReference>
<evidence type="ECO:0000256" key="7">
    <source>
        <dbReference type="RuleBase" id="RU362125"/>
    </source>
</evidence>
<evidence type="ECO:0000256" key="2">
    <source>
        <dbReference type="ARBA" id="ARBA00009347"/>
    </source>
</evidence>
<dbReference type="PANTHER" id="PTHR48083:SF2">
    <property type="entry name" value="MEDIUM-CHAIN SPECIFIC ACYL-COA DEHYDROGENASE, MITOCHONDRIAL"/>
    <property type="match status" value="1"/>
</dbReference>
<sequence>MIDFSLPEESRLLIDTVRRFVETEVQPLETEVEETARVPADKLATVKSKAQSLGLFAMNMPEEVGGGGLSCVDHCLVEEELGKTSDALIRRVFGQVYPMLMACKGDQREKYLLPTVRGEKICAMAITEPGAGSDAASISTTARLDGDEWVINGTKHFISDGDIADYVIVMALTDKEKRARGGITLFLVDKGTPGFKVARTQPMMGHRGYGHAELAFEDCRIPADAVLGEVGGGFGLIMNSVQEIRLAHIGARAVGMATRALDLMRRYAADRQQFGKPIGDFQMVQKLIADSAIEIFGVKMMVLNTAWELDQGRDVRTKVSAVKIAASEMQGRVVDRAIQVFGGMGFTKEMPLERMYRDARVTRIYDGTSEIHRMLVARATIKHGFDFLEA</sequence>
<evidence type="ECO:0000259" key="8">
    <source>
        <dbReference type="Pfam" id="PF00441"/>
    </source>
</evidence>
<dbReference type="GO" id="GO:0050660">
    <property type="term" value="F:flavin adenine dinucleotide binding"/>
    <property type="evidence" value="ECO:0007669"/>
    <property type="project" value="InterPro"/>
</dbReference>
<dbReference type="InterPro" id="IPR050741">
    <property type="entry name" value="Acyl-CoA_dehydrogenase"/>
</dbReference>
<dbReference type="Pfam" id="PF02771">
    <property type="entry name" value="Acyl-CoA_dh_N"/>
    <property type="match status" value="1"/>
</dbReference>
<evidence type="ECO:0000259" key="10">
    <source>
        <dbReference type="Pfam" id="PF02771"/>
    </source>
</evidence>
<dbReference type="FunFam" id="1.20.140.10:FF:000001">
    <property type="entry name" value="Acyl-CoA dehydrogenase"/>
    <property type="match status" value="1"/>
</dbReference>
<comment type="cofactor">
    <cofactor evidence="1 7">
        <name>FAD</name>
        <dbReference type="ChEBI" id="CHEBI:57692"/>
    </cofactor>
</comment>
<dbReference type="InterPro" id="IPR009100">
    <property type="entry name" value="AcylCoA_DH/oxidase_NM_dom_sf"/>
</dbReference>
<accession>A0A521FK42</accession>
<dbReference type="PANTHER" id="PTHR48083">
    <property type="entry name" value="MEDIUM-CHAIN SPECIFIC ACYL-COA DEHYDROGENASE, MITOCHONDRIAL-RELATED"/>
    <property type="match status" value="1"/>
</dbReference>
<dbReference type="Gene3D" id="1.10.540.10">
    <property type="entry name" value="Acyl-CoA dehydrogenase/oxidase, N-terminal domain"/>
    <property type="match status" value="1"/>
</dbReference>
<feature type="domain" description="Acyl-CoA dehydrogenase/oxidase C-terminal" evidence="8">
    <location>
        <begin position="231"/>
        <end position="379"/>
    </location>
</feature>
<reference evidence="11 12" key="1">
    <citation type="submission" date="2017-05" db="EMBL/GenBank/DDBJ databases">
        <authorList>
            <person name="Varghese N."/>
            <person name="Submissions S."/>
        </authorList>
    </citation>
    <scope>NUCLEOTIDE SEQUENCE [LARGE SCALE GENOMIC DNA]</scope>
    <source>
        <strain evidence="11 12">DSM 100094</strain>
    </source>
</reference>
<dbReference type="EMBL" id="FXTK01000025">
    <property type="protein sequence ID" value="SMO96587.1"/>
    <property type="molecule type" value="Genomic_DNA"/>
</dbReference>
<protein>
    <recommendedName>
        <fullName evidence="3">Medium-chain specific acyl-CoA dehydrogenase, mitochondrial</fullName>
    </recommendedName>
</protein>
<feature type="domain" description="Acyl-CoA dehydrogenase/oxidase N-terminal" evidence="10">
    <location>
        <begin position="8"/>
        <end position="119"/>
    </location>
</feature>
<dbReference type="InterPro" id="IPR037069">
    <property type="entry name" value="AcylCoA_DH/ox_N_sf"/>
</dbReference>
<evidence type="ECO:0000256" key="4">
    <source>
        <dbReference type="ARBA" id="ARBA00022630"/>
    </source>
</evidence>
<keyword evidence="4 7" id="KW-0285">Flavoprotein</keyword>
<dbReference type="Pfam" id="PF00441">
    <property type="entry name" value="Acyl-CoA_dh_1"/>
    <property type="match status" value="1"/>
</dbReference>
<dbReference type="InterPro" id="IPR006089">
    <property type="entry name" value="Acyl-CoA_DH_CS"/>
</dbReference>
<dbReference type="FunFam" id="2.40.110.10:FF:000002">
    <property type="entry name" value="Acyl-CoA dehydrogenase fadE12"/>
    <property type="match status" value="1"/>
</dbReference>
<evidence type="ECO:0000256" key="3">
    <source>
        <dbReference type="ARBA" id="ARBA00019125"/>
    </source>
</evidence>
<evidence type="ECO:0000259" key="9">
    <source>
        <dbReference type="Pfam" id="PF02770"/>
    </source>
</evidence>
<evidence type="ECO:0000313" key="12">
    <source>
        <dbReference type="Proteomes" id="UP000319014"/>
    </source>
</evidence>
<keyword evidence="5 7" id="KW-0274">FAD</keyword>
<evidence type="ECO:0000256" key="5">
    <source>
        <dbReference type="ARBA" id="ARBA00022827"/>
    </source>
</evidence>
<proteinExistence type="inferred from homology"/>
<keyword evidence="12" id="KW-1185">Reference proteome</keyword>
<feature type="domain" description="Acyl-CoA oxidase/dehydrogenase middle" evidence="9">
    <location>
        <begin position="123"/>
        <end position="219"/>
    </location>
</feature>
<dbReference type="InterPro" id="IPR013786">
    <property type="entry name" value="AcylCoA_DH/ox_N"/>
</dbReference>
<dbReference type="RefSeq" id="WP_142664678.1">
    <property type="nucleotide sequence ID" value="NZ_FXTK01000025.1"/>
</dbReference>
<dbReference type="Proteomes" id="UP000319014">
    <property type="component" value="Unassembled WGS sequence"/>
</dbReference>
<name>A0A521FK42_9RHOB</name>
<dbReference type="Pfam" id="PF02770">
    <property type="entry name" value="Acyl-CoA_dh_M"/>
    <property type="match status" value="1"/>
</dbReference>
<comment type="similarity">
    <text evidence="2 7">Belongs to the acyl-CoA dehydrogenase family.</text>
</comment>
<dbReference type="InterPro" id="IPR036250">
    <property type="entry name" value="AcylCo_DH-like_C"/>
</dbReference>
<dbReference type="PROSITE" id="PS00072">
    <property type="entry name" value="ACYL_COA_DH_1"/>
    <property type="match status" value="1"/>
</dbReference>
<dbReference type="GO" id="GO:0033539">
    <property type="term" value="P:fatty acid beta-oxidation using acyl-CoA dehydrogenase"/>
    <property type="evidence" value="ECO:0007669"/>
    <property type="project" value="TreeGrafter"/>
</dbReference>
<dbReference type="SUPFAM" id="SSF47203">
    <property type="entry name" value="Acyl-CoA dehydrogenase C-terminal domain-like"/>
    <property type="match status" value="1"/>
</dbReference>
<dbReference type="InterPro" id="IPR009075">
    <property type="entry name" value="AcylCo_DH/oxidase_C"/>
</dbReference>
<dbReference type="FunFam" id="1.10.540.10:FF:000053">
    <property type="entry name" value="Probable acyl-CoA dehydrogenase"/>
    <property type="match status" value="1"/>
</dbReference>
<organism evidence="11 12">
    <name type="scientific">Paracoccus laeviglucosivorans</name>
    <dbReference type="NCBI Taxonomy" id="1197861"/>
    <lineage>
        <taxon>Bacteria</taxon>
        <taxon>Pseudomonadati</taxon>
        <taxon>Pseudomonadota</taxon>
        <taxon>Alphaproteobacteria</taxon>
        <taxon>Rhodobacterales</taxon>
        <taxon>Paracoccaceae</taxon>
        <taxon>Paracoccus</taxon>
    </lineage>
</organism>
<gene>
    <name evidence="11" type="ORF">SAMN06265221_1259</name>
</gene>
<evidence type="ECO:0000256" key="6">
    <source>
        <dbReference type="ARBA" id="ARBA00023002"/>
    </source>
</evidence>
<dbReference type="InterPro" id="IPR006091">
    <property type="entry name" value="Acyl-CoA_Oxase/DH_mid-dom"/>
</dbReference>
<dbReference type="PIRSF" id="PIRSF016578">
    <property type="entry name" value="HsaA"/>
    <property type="match status" value="1"/>
</dbReference>
<evidence type="ECO:0000313" key="11">
    <source>
        <dbReference type="EMBL" id="SMO96587.1"/>
    </source>
</evidence>
<dbReference type="Gene3D" id="2.40.110.10">
    <property type="entry name" value="Butyryl-CoA Dehydrogenase, subunit A, domain 2"/>
    <property type="match status" value="1"/>
</dbReference>
<dbReference type="GO" id="GO:0005737">
    <property type="term" value="C:cytoplasm"/>
    <property type="evidence" value="ECO:0007669"/>
    <property type="project" value="TreeGrafter"/>
</dbReference>
<keyword evidence="6 7" id="KW-0560">Oxidoreductase</keyword>